<gene>
    <name evidence="1" type="ORF">NIES80_26560</name>
</gene>
<accession>A0A480AFZ3</accession>
<name>A0A480AFZ3_9CYAN</name>
<dbReference type="AlphaFoldDB" id="A0A480AFZ3"/>
<reference evidence="2" key="1">
    <citation type="submission" date="2019-02" db="EMBL/GenBank/DDBJ databases">
        <title>Draft genome sequence of Dolichospermum planctonicum NIES-80.</title>
        <authorList>
            <person name="Yamaguchi H."/>
            <person name="Suzuki S."/>
            <person name="Kawachi M."/>
        </authorList>
    </citation>
    <scope>NUCLEOTIDE SEQUENCE [LARGE SCALE GENOMIC DNA]</scope>
    <source>
        <strain evidence="2">NIES-80</strain>
    </source>
</reference>
<evidence type="ECO:0000313" key="2">
    <source>
        <dbReference type="Proteomes" id="UP000299367"/>
    </source>
</evidence>
<dbReference type="Proteomes" id="UP000299367">
    <property type="component" value="Unassembled WGS sequence"/>
</dbReference>
<comment type="caution">
    <text evidence="1">The sequence shown here is derived from an EMBL/GenBank/DDBJ whole genome shotgun (WGS) entry which is preliminary data.</text>
</comment>
<dbReference type="RefSeq" id="WP_162501196.1">
    <property type="nucleotide sequence ID" value="NZ_BJCF01000030.1"/>
</dbReference>
<dbReference type="EMBL" id="BJCF01000030">
    <property type="protein sequence ID" value="GCL42946.1"/>
    <property type="molecule type" value="Genomic_DNA"/>
</dbReference>
<sequence length="50" mass="6022">MQETATQVLIRVSKKWYRIRYLDPDTRKRLMLLSEEEFEVELQGLLKPAV</sequence>
<evidence type="ECO:0000313" key="1">
    <source>
        <dbReference type="EMBL" id="GCL42946.1"/>
    </source>
</evidence>
<organism evidence="1 2">
    <name type="scientific">Dolichospermum planctonicum</name>
    <dbReference type="NCBI Taxonomy" id="136072"/>
    <lineage>
        <taxon>Bacteria</taxon>
        <taxon>Bacillati</taxon>
        <taxon>Cyanobacteriota</taxon>
        <taxon>Cyanophyceae</taxon>
        <taxon>Nostocales</taxon>
        <taxon>Aphanizomenonaceae</taxon>
        <taxon>Dolichospermum</taxon>
    </lineage>
</organism>
<protein>
    <submittedName>
        <fullName evidence="1">Uncharacterized protein</fullName>
    </submittedName>
</protein>
<proteinExistence type="predicted"/>